<evidence type="ECO:0000256" key="5">
    <source>
        <dbReference type="ARBA" id="ARBA00023180"/>
    </source>
</evidence>
<accession>A0A1A7Z3M1</accession>
<dbReference type="CDD" id="cd08313">
    <property type="entry name" value="Death_TNFR1"/>
    <property type="match status" value="1"/>
</dbReference>
<dbReference type="SUPFAM" id="SSF57586">
    <property type="entry name" value="TNF receptor-like"/>
    <property type="match status" value="3"/>
</dbReference>
<dbReference type="EMBL" id="HADW01013894">
    <property type="protein sequence ID" value="SBP15294.1"/>
    <property type="molecule type" value="Transcribed_RNA"/>
</dbReference>
<evidence type="ECO:0000259" key="8">
    <source>
        <dbReference type="PROSITE" id="PS00652"/>
    </source>
</evidence>
<dbReference type="SMART" id="SM00005">
    <property type="entry name" value="DEATH"/>
    <property type="match status" value="1"/>
</dbReference>
<feature type="transmembrane region" description="Helical" evidence="6">
    <location>
        <begin position="193"/>
        <end position="219"/>
    </location>
</feature>
<sequence>MMAGRPSIILLLFECTFIFASTLNPGSLSCPVGDYENKDGVCCNKCPAGFKLVEECRSDGHRSNCTPCPPQQFSDQINNAFQCRKCRTCKESRNERRISACKSTQNTICGCKEGYYKSHIDSETVECLKCSKCKLDETKEEPCTEEKNTVCGCKENFYRVGNKCEPCRNCTTGCSQHCMSEVKKPDPKPNNNLLLNVVAGCVVVVLVLLVLVVLITFLATKRFTKKKMLSLSSQPSDVSVESVKHLLISAEGPPENICLKAAAQSPVGELELSMLPDCIPLEIKIPELIYAVLDLVPVLQVKQLVRCLGVRDTEIEQAEMDNRSCREAYYQMLRVWAERGSQELGGGRGEMLHRPLLEELLDKLRQMHLGRAAEELETKYPIQ</sequence>
<dbReference type="GO" id="GO:0006915">
    <property type="term" value="P:apoptotic process"/>
    <property type="evidence" value="ECO:0007669"/>
    <property type="project" value="UniProtKB-KW"/>
</dbReference>
<dbReference type="InterPro" id="IPR011029">
    <property type="entry name" value="DEATH-like_dom_sf"/>
</dbReference>
<dbReference type="InterPro" id="IPR052493">
    <property type="entry name" value="TNFRSF1A"/>
</dbReference>
<evidence type="ECO:0000256" key="6">
    <source>
        <dbReference type="SAM" id="Phobius"/>
    </source>
</evidence>
<dbReference type="GO" id="GO:0043120">
    <property type="term" value="F:tumor necrosis factor binding"/>
    <property type="evidence" value="ECO:0007669"/>
    <property type="project" value="TreeGrafter"/>
</dbReference>
<feature type="chain" id="PRO_5015055057" evidence="7">
    <location>
        <begin position="23"/>
        <end position="383"/>
    </location>
</feature>
<keyword evidence="2 7" id="KW-0732">Signal</keyword>
<name>A0A1A7Z3M1_9TELE</name>
<dbReference type="InterPro" id="IPR000488">
    <property type="entry name" value="Death_dom"/>
</dbReference>
<dbReference type="GO" id="GO:0006954">
    <property type="term" value="P:inflammatory response"/>
    <property type="evidence" value="ECO:0007669"/>
    <property type="project" value="TreeGrafter"/>
</dbReference>
<evidence type="ECO:0000256" key="3">
    <source>
        <dbReference type="ARBA" id="ARBA00022737"/>
    </source>
</evidence>
<keyword evidence="6" id="KW-0812">Transmembrane</keyword>
<evidence type="ECO:0000256" key="2">
    <source>
        <dbReference type="ARBA" id="ARBA00022729"/>
    </source>
</evidence>
<dbReference type="InterPro" id="IPR001368">
    <property type="entry name" value="TNFR/NGFR_Cys_rich_reg"/>
</dbReference>
<dbReference type="EMBL" id="HADX01014714">
    <property type="protein sequence ID" value="SBP36946.1"/>
    <property type="molecule type" value="Transcribed_RNA"/>
</dbReference>
<protein>
    <submittedName>
        <fullName evidence="9">Tumor necrosis factor receptor superfamily, member 1A</fullName>
    </submittedName>
</protein>
<keyword evidence="1" id="KW-0053">Apoptosis</keyword>
<gene>
    <name evidence="9" type="primary">TNFRSF1A</name>
</gene>
<proteinExistence type="predicted"/>
<dbReference type="PANTHER" id="PTHR46861:SF1">
    <property type="entry name" value="TUMOR NECROSIS FACTOR RECEPTOR SUPERFAMILY MEMBER 1A"/>
    <property type="match status" value="1"/>
</dbReference>
<dbReference type="Gene3D" id="1.10.533.10">
    <property type="entry name" value="Death Domain, Fas"/>
    <property type="match status" value="1"/>
</dbReference>
<feature type="domain" description="TNFR-Cys" evidence="8">
    <location>
        <begin position="68"/>
        <end position="109"/>
    </location>
</feature>
<reference evidence="9" key="1">
    <citation type="submission" date="2016-05" db="EMBL/GenBank/DDBJ databases">
        <authorList>
            <person name="Lavstsen T."/>
            <person name="Jespersen J.S."/>
        </authorList>
    </citation>
    <scope>NUCLEOTIDE SEQUENCE</scope>
    <source>
        <tissue evidence="9">Brain</tissue>
    </source>
</reference>
<evidence type="ECO:0000313" key="9">
    <source>
        <dbReference type="EMBL" id="SBP36946.1"/>
    </source>
</evidence>
<evidence type="ECO:0000256" key="4">
    <source>
        <dbReference type="ARBA" id="ARBA00023157"/>
    </source>
</evidence>
<dbReference type="InterPro" id="IPR033994">
    <property type="entry name" value="TNFRSF1A_death"/>
</dbReference>
<dbReference type="PANTHER" id="PTHR46861">
    <property type="entry name" value="TUMOR NECROSIS FACTOR RECEPTOR SUPERFAMILY MEMBER 1A"/>
    <property type="match status" value="1"/>
</dbReference>
<dbReference type="Pfam" id="PF00020">
    <property type="entry name" value="TNFR_c6"/>
    <property type="match status" value="2"/>
</dbReference>
<dbReference type="PROSITE" id="PS00652">
    <property type="entry name" value="TNFR_NGFR_1"/>
    <property type="match status" value="1"/>
</dbReference>
<reference evidence="9" key="2">
    <citation type="submission" date="2016-06" db="EMBL/GenBank/DDBJ databases">
        <title>The genome of a short-lived fish provides insights into sex chromosome evolution and the genetic control of aging.</title>
        <authorList>
            <person name="Reichwald K."/>
            <person name="Felder M."/>
            <person name="Petzold A."/>
            <person name="Koch P."/>
            <person name="Groth M."/>
            <person name="Platzer M."/>
        </authorList>
    </citation>
    <scope>NUCLEOTIDE SEQUENCE</scope>
    <source>
        <tissue evidence="9">Brain</tissue>
    </source>
</reference>
<dbReference type="SUPFAM" id="SSF47986">
    <property type="entry name" value="DEATH domain"/>
    <property type="match status" value="1"/>
</dbReference>
<evidence type="ECO:0000256" key="1">
    <source>
        <dbReference type="ARBA" id="ARBA00022703"/>
    </source>
</evidence>
<keyword evidence="9" id="KW-0675">Receptor</keyword>
<dbReference type="GO" id="GO:0045121">
    <property type="term" value="C:membrane raft"/>
    <property type="evidence" value="ECO:0007669"/>
    <property type="project" value="TreeGrafter"/>
</dbReference>
<dbReference type="Pfam" id="PF00531">
    <property type="entry name" value="Death"/>
    <property type="match status" value="1"/>
</dbReference>
<dbReference type="GO" id="GO:0043235">
    <property type="term" value="C:receptor complex"/>
    <property type="evidence" value="ECO:0007669"/>
    <property type="project" value="TreeGrafter"/>
</dbReference>
<dbReference type="Gene3D" id="2.10.50.10">
    <property type="entry name" value="Tumor Necrosis Factor Receptor, subunit A, domain 2"/>
    <property type="match status" value="3"/>
</dbReference>
<evidence type="ECO:0000256" key="7">
    <source>
        <dbReference type="SAM" id="SignalP"/>
    </source>
</evidence>
<keyword evidence="6" id="KW-1133">Transmembrane helix</keyword>
<feature type="signal peptide" evidence="7">
    <location>
        <begin position="1"/>
        <end position="22"/>
    </location>
</feature>
<dbReference type="SMART" id="SM00208">
    <property type="entry name" value="TNFR"/>
    <property type="match status" value="4"/>
</dbReference>
<keyword evidence="5" id="KW-0325">Glycoprotein</keyword>
<keyword evidence="4" id="KW-1015">Disulfide bond</keyword>
<keyword evidence="6" id="KW-0472">Membrane</keyword>
<organism evidence="9">
    <name type="scientific">Iconisemion striatum</name>
    <dbReference type="NCBI Taxonomy" id="60296"/>
    <lineage>
        <taxon>Eukaryota</taxon>
        <taxon>Metazoa</taxon>
        <taxon>Chordata</taxon>
        <taxon>Craniata</taxon>
        <taxon>Vertebrata</taxon>
        <taxon>Euteleostomi</taxon>
        <taxon>Actinopterygii</taxon>
        <taxon>Neopterygii</taxon>
        <taxon>Teleostei</taxon>
        <taxon>Neoteleostei</taxon>
        <taxon>Acanthomorphata</taxon>
        <taxon>Ovalentaria</taxon>
        <taxon>Atherinomorphae</taxon>
        <taxon>Cyprinodontiformes</taxon>
        <taxon>Nothobranchiidae</taxon>
        <taxon>Iconisemion</taxon>
    </lineage>
</organism>
<dbReference type="AlphaFoldDB" id="A0A1A7Z3M1"/>
<keyword evidence="3" id="KW-0677">Repeat</keyword>
<dbReference type="GO" id="GO:0005031">
    <property type="term" value="F:tumor necrosis factor receptor activity"/>
    <property type="evidence" value="ECO:0007669"/>
    <property type="project" value="TreeGrafter"/>
</dbReference>